<evidence type="ECO:0000313" key="2">
    <source>
        <dbReference type="EMBL" id="KZT38224.1"/>
    </source>
</evidence>
<evidence type="ECO:0000313" key="3">
    <source>
        <dbReference type="Proteomes" id="UP000076798"/>
    </source>
</evidence>
<proteinExistence type="predicted"/>
<protein>
    <submittedName>
        <fullName evidence="2">Uncharacterized protein</fullName>
    </submittedName>
</protein>
<gene>
    <name evidence="2" type="ORF">SISSUDRAFT_1033543</name>
</gene>
<dbReference type="AlphaFoldDB" id="A0A166D7S3"/>
<reference evidence="2 3" key="1">
    <citation type="journal article" date="2016" name="Mol. Biol. Evol.">
        <title>Comparative Genomics of Early-Diverging Mushroom-Forming Fungi Provides Insights into the Origins of Lignocellulose Decay Capabilities.</title>
        <authorList>
            <person name="Nagy L.G."/>
            <person name="Riley R."/>
            <person name="Tritt A."/>
            <person name="Adam C."/>
            <person name="Daum C."/>
            <person name="Floudas D."/>
            <person name="Sun H."/>
            <person name="Yadav J.S."/>
            <person name="Pangilinan J."/>
            <person name="Larsson K.H."/>
            <person name="Matsuura K."/>
            <person name="Barry K."/>
            <person name="Labutti K."/>
            <person name="Kuo R."/>
            <person name="Ohm R.A."/>
            <person name="Bhattacharya S.S."/>
            <person name="Shirouzu T."/>
            <person name="Yoshinaga Y."/>
            <person name="Martin F.M."/>
            <person name="Grigoriev I.V."/>
            <person name="Hibbett D.S."/>
        </authorList>
    </citation>
    <scope>NUCLEOTIDE SEQUENCE [LARGE SCALE GENOMIC DNA]</scope>
    <source>
        <strain evidence="2 3">HHB10207 ss-3</strain>
    </source>
</reference>
<dbReference type="EMBL" id="KV428067">
    <property type="protein sequence ID" value="KZT38224.1"/>
    <property type="molecule type" value="Genomic_DNA"/>
</dbReference>
<feature type="region of interest" description="Disordered" evidence="1">
    <location>
        <begin position="203"/>
        <end position="223"/>
    </location>
</feature>
<sequence>MLLCCDEVILPALTAFESTVIDPDQRRTPLQMSSVMDNTNLEDQCCKRHDNANERELETIARQRGCGLDQEYAASSREELTDKASERITDIDREGRCGYARRSRQPQRQCVKVFVSYDAAIAVLRAGLIAFGEMITSWPVYVKDDELSQRSKLGSALRTKLTTTDISLNWTLHSIGGGVDERQDGAPPLAPTLEGNICKDSMISKTPYSQDPLNASCPADNSD</sequence>
<evidence type="ECO:0000256" key="1">
    <source>
        <dbReference type="SAM" id="MobiDB-lite"/>
    </source>
</evidence>
<accession>A0A166D7S3</accession>
<dbReference type="Proteomes" id="UP000076798">
    <property type="component" value="Unassembled WGS sequence"/>
</dbReference>
<keyword evidence="3" id="KW-1185">Reference proteome</keyword>
<organism evidence="2 3">
    <name type="scientific">Sistotremastrum suecicum HHB10207 ss-3</name>
    <dbReference type="NCBI Taxonomy" id="1314776"/>
    <lineage>
        <taxon>Eukaryota</taxon>
        <taxon>Fungi</taxon>
        <taxon>Dikarya</taxon>
        <taxon>Basidiomycota</taxon>
        <taxon>Agaricomycotina</taxon>
        <taxon>Agaricomycetes</taxon>
        <taxon>Sistotremastrales</taxon>
        <taxon>Sistotremastraceae</taxon>
        <taxon>Sistotremastrum</taxon>
    </lineage>
</organism>
<name>A0A166D7S3_9AGAM</name>